<proteinExistence type="predicted"/>
<name>A0A5N6M1G6_9ASTR</name>
<accession>A0A5N6M1G6</accession>
<protein>
    <submittedName>
        <fullName evidence="1">Uncharacterized protein</fullName>
    </submittedName>
</protein>
<keyword evidence="2" id="KW-1185">Reference proteome</keyword>
<reference evidence="1 2" key="1">
    <citation type="submission" date="2019-05" db="EMBL/GenBank/DDBJ databases">
        <title>Mikania micrantha, genome provides insights into the molecular mechanism of rapid growth.</title>
        <authorList>
            <person name="Liu B."/>
        </authorList>
    </citation>
    <scope>NUCLEOTIDE SEQUENCE [LARGE SCALE GENOMIC DNA]</scope>
    <source>
        <strain evidence="1">NLD-2019</strain>
        <tissue evidence="1">Leaf</tissue>
    </source>
</reference>
<organism evidence="1 2">
    <name type="scientific">Mikania micrantha</name>
    <name type="common">bitter vine</name>
    <dbReference type="NCBI Taxonomy" id="192012"/>
    <lineage>
        <taxon>Eukaryota</taxon>
        <taxon>Viridiplantae</taxon>
        <taxon>Streptophyta</taxon>
        <taxon>Embryophyta</taxon>
        <taxon>Tracheophyta</taxon>
        <taxon>Spermatophyta</taxon>
        <taxon>Magnoliopsida</taxon>
        <taxon>eudicotyledons</taxon>
        <taxon>Gunneridae</taxon>
        <taxon>Pentapetalae</taxon>
        <taxon>asterids</taxon>
        <taxon>campanulids</taxon>
        <taxon>Asterales</taxon>
        <taxon>Asteraceae</taxon>
        <taxon>Asteroideae</taxon>
        <taxon>Heliantheae alliance</taxon>
        <taxon>Eupatorieae</taxon>
        <taxon>Mikania</taxon>
    </lineage>
</organism>
<dbReference type="PANTHER" id="PTHR46477">
    <property type="entry name" value="CYSTEINE/HISTIDINE-RICH C1 DOMAIN FAMILY PROTEIN"/>
    <property type="match status" value="1"/>
</dbReference>
<dbReference type="SUPFAM" id="SSF57889">
    <property type="entry name" value="Cysteine-rich domain"/>
    <property type="match status" value="1"/>
</dbReference>
<evidence type="ECO:0000313" key="2">
    <source>
        <dbReference type="Proteomes" id="UP000326396"/>
    </source>
</evidence>
<comment type="caution">
    <text evidence="1">The sequence shown here is derived from an EMBL/GenBank/DDBJ whole genome shotgun (WGS) entry which is preliminary data.</text>
</comment>
<sequence>MGSGISHASHQHKLVPKNANCHYYCWGCDQLGFGSTYVCRKGCNFYLHEQCAKPKPEIEYPFSQNCVLTFRDEGSGVGSQCDACGTKIKRYHYGCLCKFQKRNLHPACLGYEKTLEAAPGLTLHLEKAAKSKCLHCGTKDLLSNVRGWAYVSLCGSYCYHVSCVKEIIYKNRSREVLTGRSDPFWTIKEQFPEDMDKMHRLAVARTERLTRKNVEAVLSAIFVVLTGNPLGLVGVAQSYVGN</sequence>
<gene>
    <name evidence="1" type="ORF">E3N88_35615</name>
</gene>
<dbReference type="AlphaFoldDB" id="A0A5N6M1G6"/>
<dbReference type="PANTHER" id="PTHR46477:SF15">
    <property type="entry name" value="CYSTEINE_HISTIDINE-RICH C1 DOMAIN PROTEIN"/>
    <property type="match status" value="1"/>
</dbReference>
<evidence type="ECO:0000313" key="1">
    <source>
        <dbReference type="EMBL" id="KAD3067735.1"/>
    </source>
</evidence>
<dbReference type="Proteomes" id="UP000326396">
    <property type="component" value="Linkage Group LG7"/>
</dbReference>
<dbReference type="EMBL" id="SZYD01000017">
    <property type="protein sequence ID" value="KAD3067735.1"/>
    <property type="molecule type" value="Genomic_DNA"/>
</dbReference>
<dbReference type="OrthoDB" id="1841377at2759"/>
<dbReference type="InterPro" id="IPR046349">
    <property type="entry name" value="C1-like_sf"/>
</dbReference>